<reference evidence="2 3" key="1">
    <citation type="submission" date="2011-04" db="EMBL/GenBank/DDBJ databases">
        <title>The Genome Sequence of Clostridium citroniae WAL-19142.</title>
        <authorList>
            <consortium name="The Broad Institute Genome Sequencing Platform"/>
            <person name="Earl A."/>
            <person name="Ward D."/>
            <person name="Feldgarden M."/>
            <person name="Gevers D."/>
            <person name="Warren Y.A."/>
            <person name="Tyrrell K.L."/>
            <person name="Citron D.M."/>
            <person name="Goldstein E.J."/>
            <person name="Daigneault M."/>
            <person name="Allen-Vercoe E."/>
            <person name="Young S.K."/>
            <person name="Zeng Q."/>
            <person name="Gargeya S."/>
            <person name="Fitzgerald M."/>
            <person name="Haas B."/>
            <person name="Abouelleil A."/>
            <person name="Alvarado L."/>
            <person name="Arachchi H.M."/>
            <person name="Berlin A."/>
            <person name="Brown A."/>
            <person name="Chapman S.B."/>
            <person name="Chen Z."/>
            <person name="Dunbar C."/>
            <person name="Freedman E."/>
            <person name="Gearin G."/>
            <person name="Gellesch M."/>
            <person name="Goldberg J."/>
            <person name="Griggs A."/>
            <person name="Gujja S."/>
            <person name="Heilman E.R."/>
            <person name="Heiman D."/>
            <person name="Howarth C."/>
            <person name="Larson L."/>
            <person name="Lui A."/>
            <person name="MacDonald P.J."/>
            <person name="Mehta T."/>
            <person name="Montmayeur A."/>
            <person name="Murphy C."/>
            <person name="Neiman D."/>
            <person name="Pearson M."/>
            <person name="Priest M."/>
            <person name="Roberts A."/>
            <person name="Saif S."/>
            <person name="Shea T."/>
            <person name="Shenoy N."/>
            <person name="Sisk P."/>
            <person name="Stolte C."/>
            <person name="Sykes S."/>
            <person name="White J."/>
            <person name="Yandava C."/>
            <person name="Wortman J."/>
            <person name="Nusbaum C."/>
            <person name="Birren B."/>
        </authorList>
    </citation>
    <scope>NUCLEOTIDE SEQUENCE [LARGE SCALE GENOMIC DNA]</scope>
    <source>
        <strain evidence="2 3">WAL-19142</strain>
    </source>
</reference>
<dbReference type="RefSeq" id="WP_156200020.1">
    <property type="nucleotide sequence ID" value="NZ_KQ235876.1"/>
</dbReference>
<keyword evidence="1" id="KW-0812">Transmembrane</keyword>
<sequence length="51" mass="5705">MIKEYISTPQALALAVMVFTLGLKTPVRDETALNVITILWVISMVVLWALM</sequence>
<gene>
    <name evidence="2" type="ORF">HMPREF9470_00926</name>
</gene>
<name>A0A0J9F630_9FIRM</name>
<dbReference type="Proteomes" id="UP000037392">
    <property type="component" value="Unassembled WGS sequence"/>
</dbReference>
<proteinExistence type="predicted"/>
<feature type="transmembrane region" description="Helical" evidence="1">
    <location>
        <begin position="32"/>
        <end position="50"/>
    </location>
</feature>
<dbReference type="GeneID" id="93165702"/>
<evidence type="ECO:0000313" key="2">
    <source>
        <dbReference type="EMBL" id="KMW23710.1"/>
    </source>
</evidence>
<comment type="caution">
    <text evidence="2">The sequence shown here is derived from an EMBL/GenBank/DDBJ whole genome shotgun (WGS) entry which is preliminary data.</text>
</comment>
<accession>A0A0J9F630</accession>
<evidence type="ECO:0000256" key="1">
    <source>
        <dbReference type="SAM" id="Phobius"/>
    </source>
</evidence>
<evidence type="ECO:0000313" key="3">
    <source>
        <dbReference type="Proteomes" id="UP000037392"/>
    </source>
</evidence>
<keyword evidence="1" id="KW-1133">Transmembrane helix</keyword>
<organism evidence="2 3">
    <name type="scientific">[Clostridium] citroniae WAL-19142</name>
    <dbReference type="NCBI Taxonomy" id="742734"/>
    <lineage>
        <taxon>Bacteria</taxon>
        <taxon>Bacillati</taxon>
        <taxon>Bacillota</taxon>
        <taxon>Clostridia</taxon>
        <taxon>Lachnospirales</taxon>
        <taxon>Lachnospiraceae</taxon>
        <taxon>Enterocloster</taxon>
    </lineage>
</organism>
<dbReference type="PATRIC" id="fig|742734.4.peg.982"/>
<keyword evidence="1" id="KW-0472">Membrane</keyword>
<protein>
    <submittedName>
        <fullName evidence="2">Uncharacterized protein</fullName>
    </submittedName>
</protein>
<dbReference type="AlphaFoldDB" id="A0A0J9F630"/>
<dbReference type="EMBL" id="ADLK01000005">
    <property type="protein sequence ID" value="KMW23710.1"/>
    <property type="molecule type" value="Genomic_DNA"/>
</dbReference>